<dbReference type="KEGG" id="bdi:100827172"/>
<name>I1HYY1_BRADI</name>
<dbReference type="GeneID" id="100827172"/>
<feature type="compositionally biased region" description="Low complexity" evidence="3">
    <location>
        <begin position="39"/>
        <end position="57"/>
    </location>
</feature>
<dbReference type="PANTHER" id="PTHR33172:SF104">
    <property type="entry name" value="OS02G0227100 PROTEIN"/>
    <property type="match status" value="1"/>
</dbReference>
<dbReference type="HOGENOM" id="CLU_082868_0_0_1"/>
<dbReference type="InterPro" id="IPR051992">
    <property type="entry name" value="OxStress_Response_Reg"/>
</dbReference>
<dbReference type="GO" id="GO:0006950">
    <property type="term" value="P:response to stress"/>
    <property type="evidence" value="ECO:0007669"/>
    <property type="project" value="UniProtKB-ARBA"/>
</dbReference>
<evidence type="ECO:0008006" key="7">
    <source>
        <dbReference type="Google" id="ProtNLM"/>
    </source>
</evidence>
<dbReference type="GO" id="GO:0005634">
    <property type="term" value="C:nucleus"/>
    <property type="evidence" value="ECO:0007669"/>
    <property type="project" value="UniProtKB-SubCell"/>
</dbReference>
<protein>
    <recommendedName>
        <fullName evidence="7">Oxidative stress 3</fullName>
    </recommendedName>
</protein>
<dbReference type="RefSeq" id="XP_003571773.1">
    <property type="nucleotide sequence ID" value="XM_003571725.4"/>
</dbReference>
<dbReference type="EMBL" id="CM000882">
    <property type="protein sequence ID" value="KQJ94118.1"/>
    <property type="molecule type" value="Genomic_DNA"/>
</dbReference>
<evidence type="ECO:0000313" key="6">
    <source>
        <dbReference type="Proteomes" id="UP000008810"/>
    </source>
</evidence>
<dbReference type="Proteomes" id="UP000008810">
    <property type="component" value="Chromosome 3"/>
</dbReference>
<reference evidence="4" key="2">
    <citation type="submission" date="2017-06" db="EMBL/GenBank/DDBJ databases">
        <title>WGS assembly of Brachypodium distachyon.</title>
        <authorList>
            <consortium name="The International Brachypodium Initiative"/>
            <person name="Lucas S."/>
            <person name="Harmon-Smith M."/>
            <person name="Lail K."/>
            <person name="Tice H."/>
            <person name="Grimwood J."/>
            <person name="Bruce D."/>
            <person name="Barry K."/>
            <person name="Shu S."/>
            <person name="Lindquist E."/>
            <person name="Wang M."/>
            <person name="Pitluck S."/>
            <person name="Vogel J.P."/>
            <person name="Garvin D.F."/>
            <person name="Mockler T.C."/>
            <person name="Schmutz J."/>
            <person name="Rokhsar D."/>
            <person name="Bevan M.W."/>
        </authorList>
    </citation>
    <scope>NUCLEOTIDE SEQUENCE</scope>
    <source>
        <strain evidence="4">Bd21</strain>
    </source>
</reference>
<keyword evidence="2" id="KW-0539">Nucleus</keyword>
<evidence type="ECO:0000256" key="2">
    <source>
        <dbReference type="ARBA" id="ARBA00023242"/>
    </source>
</evidence>
<sequence length="182" mass="19661">MEKACHNGHDHFDDAAFVSSAVSRSRCSSASDLSDDADYSPPDRSSESSSASSSTLQLESEGPLYELSSLLAQLPARRGLSKYYQGKSQSFTSISDATCLHDLGKEATYNKRMKACKSSTGLGINQRSSHLPRICNKMIAKKPSKGSLACLVPRASSNNLLYISANSAAHQNKKDVHMHMNS</sequence>
<proteinExistence type="predicted"/>
<feature type="region of interest" description="Disordered" evidence="3">
    <location>
        <begin position="28"/>
        <end position="57"/>
    </location>
</feature>
<dbReference type="Gramene" id="KQJ94118">
    <property type="protein sequence ID" value="KQJ94118"/>
    <property type="gene ID" value="BRADI_3g08620v3"/>
</dbReference>
<dbReference type="PANTHER" id="PTHR33172">
    <property type="entry name" value="OS08G0516900 PROTEIN"/>
    <property type="match status" value="1"/>
</dbReference>
<dbReference type="AlphaFoldDB" id="I1HYY1"/>
<dbReference type="OrthoDB" id="1938584at2759"/>
<gene>
    <name evidence="5" type="primary">LOC100827172</name>
    <name evidence="4" type="ORF">BRADI_3g08620v3</name>
</gene>
<accession>I1HYY1</accession>
<dbReference type="EnsemblPlants" id="KQJ94118">
    <property type="protein sequence ID" value="KQJ94118"/>
    <property type="gene ID" value="BRADI_3g08620v3"/>
</dbReference>
<dbReference type="STRING" id="15368.I1HYY1"/>
<reference evidence="4 5" key="1">
    <citation type="journal article" date="2010" name="Nature">
        <title>Genome sequencing and analysis of the model grass Brachypodium distachyon.</title>
        <authorList>
            <consortium name="International Brachypodium Initiative"/>
        </authorList>
    </citation>
    <scope>NUCLEOTIDE SEQUENCE [LARGE SCALE GENOMIC DNA]</scope>
    <source>
        <strain evidence="4">Bd21</strain>
        <strain evidence="5">cv. Bd21</strain>
    </source>
</reference>
<dbReference type="eggNOG" id="KOG4210">
    <property type="taxonomic scope" value="Eukaryota"/>
</dbReference>
<evidence type="ECO:0000313" key="4">
    <source>
        <dbReference type="EMBL" id="KQJ94118.1"/>
    </source>
</evidence>
<comment type="subcellular location">
    <subcellularLocation>
        <location evidence="1">Nucleus</location>
    </subcellularLocation>
</comment>
<keyword evidence="6" id="KW-1185">Reference proteome</keyword>
<evidence type="ECO:0000313" key="5">
    <source>
        <dbReference type="EnsemblPlants" id="KQJ94118"/>
    </source>
</evidence>
<organism evidence="5">
    <name type="scientific">Brachypodium distachyon</name>
    <name type="common">Purple false brome</name>
    <name type="synonym">Trachynia distachya</name>
    <dbReference type="NCBI Taxonomy" id="15368"/>
    <lineage>
        <taxon>Eukaryota</taxon>
        <taxon>Viridiplantae</taxon>
        <taxon>Streptophyta</taxon>
        <taxon>Embryophyta</taxon>
        <taxon>Tracheophyta</taxon>
        <taxon>Spermatophyta</taxon>
        <taxon>Magnoliopsida</taxon>
        <taxon>Liliopsida</taxon>
        <taxon>Poales</taxon>
        <taxon>Poaceae</taxon>
        <taxon>BOP clade</taxon>
        <taxon>Pooideae</taxon>
        <taxon>Stipodae</taxon>
        <taxon>Brachypodieae</taxon>
        <taxon>Brachypodium</taxon>
    </lineage>
</organism>
<evidence type="ECO:0000256" key="3">
    <source>
        <dbReference type="SAM" id="MobiDB-lite"/>
    </source>
</evidence>
<reference evidence="5" key="3">
    <citation type="submission" date="2018-08" db="UniProtKB">
        <authorList>
            <consortium name="EnsemblPlants"/>
        </authorList>
    </citation>
    <scope>IDENTIFICATION</scope>
    <source>
        <strain evidence="5">cv. Bd21</strain>
    </source>
</reference>
<dbReference type="OMA" id="YSAGLDM"/>
<evidence type="ECO:0000256" key="1">
    <source>
        <dbReference type="ARBA" id="ARBA00004123"/>
    </source>
</evidence>